<dbReference type="InterPro" id="IPR029045">
    <property type="entry name" value="ClpP/crotonase-like_dom_sf"/>
</dbReference>
<proteinExistence type="inferred from homology"/>
<dbReference type="GO" id="GO:0006635">
    <property type="term" value="P:fatty acid beta-oxidation"/>
    <property type="evidence" value="ECO:0007669"/>
    <property type="project" value="TreeGrafter"/>
</dbReference>
<keyword evidence="3" id="KW-0456">Lyase</keyword>
<dbReference type="GO" id="GO:0016829">
    <property type="term" value="F:lyase activity"/>
    <property type="evidence" value="ECO:0007669"/>
    <property type="project" value="UniProtKB-KW"/>
</dbReference>
<reference evidence="4" key="1">
    <citation type="submission" date="2022-03" db="EMBL/GenBank/DDBJ databases">
        <title>Complete genome sequence of Caldinitratiruptor microaerophilus.</title>
        <authorList>
            <person name="Mukaiyama R."/>
            <person name="Nishiyama T."/>
            <person name="Ueda K."/>
        </authorList>
    </citation>
    <scope>NUCLEOTIDE SEQUENCE</scope>
    <source>
        <strain evidence="4">JCM 16183</strain>
    </source>
</reference>
<dbReference type="EMBL" id="AP025628">
    <property type="protein sequence ID" value="BDG60086.1"/>
    <property type="molecule type" value="Genomic_DNA"/>
</dbReference>
<dbReference type="CDD" id="cd06558">
    <property type="entry name" value="crotonase-like"/>
    <property type="match status" value="1"/>
</dbReference>
<protein>
    <submittedName>
        <fullName evidence="4">Enoyl-CoA hydratase</fullName>
    </submittedName>
</protein>
<dbReference type="Pfam" id="PF00378">
    <property type="entry name" value="ECH_1"/>
    <property type="match status" value="1"/>
</dbReference>
<dbReference type="InterPro" id="IPR001753">
    <property type="entry name" value="Enoyl-CoA_hydra/iso"/>
</dbReference>
<dbReference type="PANTHER" id="PTHR11941:SF169">
    <property type="entry name" value="(7AS)-7A-METHYL-1,5-DIOXO-2,3,5,6,7,7A-HEXAHYDRO-1H-INDENE-CARBOXYL-COA HYDROLASE"/>
    <property type="match status" value="1"/>
</dbReference>
<accession>A0AA35CMI5</accession>
<comment type="similarity">
    <text evidence="1">Belongs to the enoyl-CoA hydratase/isomerase family.</text>
</comment>
<evidence type="ECO:0000256" key="3">
    <source>
        <dbReference type="ARBA" id="ARBA00023239"/>
    </source>
</evidence>
<name>A0AA35CMI5_9FIRM</name>
<dbReference type="RefSeq" id="WP_264844152.1">
    <property type="nucleotide sequence ID" value="NZ_AP025628.1"/>
</dbReference>
<evidence type="ECO:0000313" key="5">
    <source>
        <dbReference type="Proteomes" id="UP001163687"/>
    </source>
</evidence>
<keyword evidence="2" id="KW-0443">Lipid metabolism</keyword>
<dbReference type="SUPFAM" id="SSF52096">
    <property type="entry name" value="ClpP/crotonase"/>
    <property type="match status" value="1"/>
</dbReference>
<organism evidence="4 5">
    <name type="scientific">Caldinitratiruptor microaerophilus</name>
    <dbReference type="NCBI Taxonomy" id="671077"/>
    <lineage>
        <taxon>Bacteria</taxon>
        <taxon>Bacillati</taxon>
        <taxon>Bacillota</taxon>
        <taxon>Clostridia</taxon>
        <taxon>Eubacteriales</taxon>
        <taxon>Symbiobacteriaceae</taxon>
        <taxon>Caldinitratiruptor</taxon>
    </lineage>
</organism>
<dbReference type="PANTHER" id="PTHR11941">
    <property type="entry name" value="ENOYL-COA HYDRATASE-RELATED"/>
    <property type="match status" value="1"/>
</dbReference>
<evidence type="ECO:0000256" key="1">
    <source>
        <dbReference type="ARBA" id="ARBA00005254"/>
    </source>
</evidence>
<dbReference type="AlphaFoldDB" id="A0AA35CMI5"/>
<evidence type="ECO:0000256" key="2">
    <source>
        <dbReference type="ARBA" id="ARBA00023098"/>
    </source>
</evidence>
<keyword evidence="5" id="KW-1185">Reference proteome</keyword>
<sequence length="253" mass="26825">MTTETRSLESLTLHVDGAIATLTIARPRVRNAFTTAMWAHLRDQVRRLATNPDVRVLVLRGEGRTFTSGSDIGEFARLGPEGSEQSFRLMEEAITAVESLPFATIAAIGGHALGAGLELALACDLRIGAADARLGMPIARLGITVTPRFAARLVAAVGPARARDLLLTGRILAAEEARAAGLLHYVVDPAELEPAVTDLANRVAAQSPAAVRAAKRWIAALLPAVDDGDARAVDPVEFREGVAAFLEGRPPRF</sequence>
<gene>
    <name evidence="4" type="primary">paaG</name>
    <name evidence="4" type="ORF">caldi_11760</name>
</gene>
<dbReference type="KEGG" id="cmic:caldi_11760"/>
<dbReference type="Gene3D" id="3.90.226.10">
    <property type="entry name" value="2-enoyl-CoA Hydratase, Chain A, domain 1"/>
    <property type="match status" value="1"/>
</dbReference>
<evidence type="ECO:0000313" key="4">
    <source>
        <dbReference type="EMBL" id="BDG60086.1"/>
    </source>
</evidence>
<dbReference type="Proteomes" id="UP001163687">
    <property type="component" value="Chromosome"/>
</dbReference>